<dbReference type="PANTHER" id="PTHR43685:SF2">
    <property type="entry name" value="GLYCOSYLTRANSFERASE 2-LIKE DOMAIN-CONTAINING PROTEIN"/>
    <property type="match status" value="1"/>
</dbReference>
<dbReference type="Pfam" id="PF00535">
    <property type="entry name" value="Glycos_transf_2"/>
    <property type="match status" value="1"/>
</dbReference>
<evidence type="ECO:0000256" key="1">
    <source>
        <dbReference type="SAM" id="Phobius"/>
    </source>
</evidence>
<evidence type="ECO:0000313" key="3">
    <source>
        <dbReference type="EMBL" id="SUS07260.1"/>
    </source>
</evidence>
<dbReference type="InterPro" id="IPR050834">
    <property type="entry name" value="Glycosyltransf_2"/>
</dbReference>
<accession>A0A380TFP7</accession>
<sequence length="305" mass="33825">MTQIVLGICTCRRPEGLERLLNSVAAIDFAGSLSVIVVDNDEASEGVRVCERMARGYRWPLACVAEGERGISYARNRAVREALRQNPSFIAMLDDDEWAESAWLGEMMAIQQRFDADVVCGPVLPVFTADQASWEPLADYYGAHFKLADGARFVPFAGGNMLVRAACFRDLAPAPFDPRFATTGGEDLVFFRVLDRRGCRMHWAAKAVVYEQVPADRMSLSWLRQRQFRAGSLNVTVQRMFAPGLLAETVRLAKTAGVIVVSLAFLIAALPLRTARTRALMMLSRGLGKLMGHLNVRVHQYGQAR</sequence>
<dbReference type="InterPro" id="IPR029044">
    <property type="entry name" value="Nucleotide-diphossugar_trans"/>
</dbReference>
<dbReference type="PANTHER" id="PTHR43685">
    <property type="entry name" value="GLYCOSYLTRANSFERASE"/>
    <property type="match status" value="1"/>
</dbReference>
<reference evidence="3" key="1">
    <citation type="submission" date="2018-07" db="EMBL/GenBank/DDBJ databases">
        <authorList>
            <person name="Quirk P.G."/>
            <person name="Krulwich T.A."/>
        </authorList>
    </citation>
    <scope>NUCLEOTIDE SEQUENCE</scope>
</reference>
<dbReference type="SUPFAM" id="SSF53448">
    <property type="entry name" value="Nucleotide-diphospho-sugar transferases"/>
    <property type="match status" value="1"/>
</dbReference>
<feature type="transmembrane region" description="Helical" evidence="1">
    <location>
        <begin position="252"/>
        <end position="272"/>
    </location>
</feature>
<organism evidence="3">
    <name type="scientific">metagenome</name>
    <dbReference type="NCBI Taxonomy" id="256318"/>
    <lineage>
        <taxon>unclassified sequences</taxon>
        <taxon>metagenomes</taxon>
    </lineage>
</organism>
<keyword evidence="1" id="KW-1133">Transmembrane helix</keyword>
<protein>
    <recommendedName>
        <fullName evidence="2">Glycosyltransferase 2-like domain-containing protein</fullName>
    </recommendedName>
</protein>
<dbReference type="EMBL" id="UIDG01000335">
    <property type="protein sequence ID" value="SUS07260.1"/>
    <property type="molecule type" value="Genomic_DNA"/>
</dbReference>
<dbReference type="InterPro" id="IPR001173">
    <property type="entry name" value="Glyco_trans_2-like"/>
</dbReference>
<dbReference type="AlphaFoldDB" id="A0A380TFP7"/>
<keyword evidence="1" id="KW-0472">Membrane</keyword>
<dbReference type="CDD" id="cd00761">
    <property type="entry name" value="Glyco_tranf_GTA_type"/>
    <property type="match status" value="1"/>
</dbReference>
<keyword evidence="1" id="KW-0812">Transmembrane</keyword>
<gene>
    <name evidence="3" type="ORF">DF3PB_400010</name>
</gene>
<dbReference type="Gene3D" id="3.90.550.10">
    <property type="entry name" value="Spore Coat Polysaccharide Biosynthesis Protein SpsA, Chain A"/>
    <property type="match status" value="1"/>
</dbReference>
<name>A0A380TFP7_9ZZZZ</name>
<proteinExistence type="predicted"/>
<evidence type="ECO:0000259" key="2">
    <source>
        <dbReference type="Pfam" id="PF00535"/>
    </source>
</evidence>
<feature type="domain" description="Glycosyltransferase 2-like" evidence="2">
    <location>
        <begin position="8"/>
        <end position="137"/>
    </location>
</feature>